<dbReference type="OrthoDB" id="9802503at2"/>
<comment type="subunit">
    <text evidence="12">Homodimer.</text>
</comment>
<evidence type="ECO:0000256" key="5">
    <source>
        <dbReference type="ARBA" id="ARBA00022741"/>
    </source>
</evidence>
<comment type="cofactor">
    <cofactor evidence="1 12">
        <name>Mg(2+)</name>
        <dbReference type="ChEBI" id="CHEBI:18420"/>
    </cofactor>
</comment>
<dbReference type="PANTHER" id="PTHR45770">
    <property type="entry name" value="ATP-DEPENDENT 6-PHOSPHOFRUCTOKINASE 1"/>
    <property type="match status" value="1"/>
</dbReference>
<dbReference type="RefSeq" id="WP_013740379.1">
    <property type="nucleotide sequence ID" value="NC_015436.1"/>
</dbReference>
<dbReference type="FunFam" id="3.40.50.450:FF:000002">
    <property type="entry name" value="ATP-dependent 6-phosphofructokinase"/>
    <property type="match status" value="1"/>
</dbReference>
<dbReference type="GO" id="GO:0046872">
    <property type="term" value="F:metal ion binding"/>
    <property type="evidence" value="ECO:0007669"/>
    <property type="project" value="UniProtKB-KW"/>
</dbReference>
<name>F4GLU5_PARC1</name>
<dbReference type="KEGG" id="scc:Spico_1788"/>
<dbReference type="NCBIfam" id="NF005301">
    <property type="entry name" value="PRK06830.1"/>
    <property type="match status" value="1"/>
</dbReference>
<dbReference type="Pfam" id="PF00365">
    <property type="entry name" value="PFK"/>
    <property type="match status" value="1"/>
</dbReference>
<dbReference type="UniPathway" id="UPA00109">
    <property type="reaction ID" value="UER00182"/>
</dbReference>
<dbReference type="PIRSF" id="PIRSF000534">
    <property type="entry name" value="PPi_PFK_TP0108"/>
    <property type="match status" value="1"/>
</dbReference>
<dbReference type="GO" id="GO:0003872">
    <property type="term" value="F:6-phosphofructokinase activity"/>
    <property type="evidence" value="ECO:0007669"/>
    <property type="project" value="UniProtKB-UniRule"/>
</dbReference>
<comment type="function">
    <text evidence="12">Catalyzes the phosphorylation of D-fructose 6-phosphate to fructose 1,6-bisphosphate by ATP, the first committing step of glycolysis.</text>
</comment>
<evidence type="ECO:0000256" key="11">
    <source>
        <dbReference type="ARBA" id="ARBA00048072"/>
    </source>
</evidence>
<dbReference type="EMBL" id="CP002659">
    <property type="protein sequence ID" value="AEC02986.1"/>
    <property type="molecule type" value="Genomic_DNA"/>
</dbReference>
<evidence type="ECO:0000313" key="15">
    <source>
        <dbReference type="Proteomes" id="UP000007939"/>
    </source>
</evidence>
<keyword evidence="5 12" id="KW-0547">Nucleotide-binding</keyword>
<evidence type="ECO:0000256" key="3">
    <source>
        <dbReference type="ARBA" id="ARBA00022679"/>
    </source>
</evidence>
<comment type="subcellular location">
    <subcellularLocation>
        <location evidence="12">Cytoplasm</location>
    </subcellularLocation>
</comment>
<comment type="catalytic activity">
    <reaction evidence="10 12">
        <text>beta-D-fructose 6-phosphate + ATP = beta-D-fructose 1,6-bisphosphate + ADP + H(+)</text>
        <dbReference type="Rhea" id="RHEA:16109"/>
        <dbReference type="ChEBI" id="CHEBI:15378"/>
        <dbReference type="ChEBI" id="CHEBI:30616"/>
        <dbReference type="ChEBI" id="CHEBI:32966"/>
        <dbReference type="ChEBI" id="CHEBI:57634"/>
        <dbReference type="ChEBI" id="CHEBI:456216"/>
        <dbReference type="EC" id="2.7.1.11"/>
    </reaction>
</comment>
<dbReference type="SUPFAM" id="SSF53784">
    <property type="entry name" value="Phosphofructokinase"/>
    <property type="match status" value="1"/>
</dbReference>
<reference evidence="14 15" key="2">
    <citation type="journal article" date="2012" name="Stand. Genomic Sci.">
        <title>Complete genome sequence of the termite hindgut bacterium Spirochaeta coccoides type strain (SPN1(T)), reclassification in the genus Sphaerochaeta as Sphaerochaeta coccoides comb. nov. and emendations of the family Spirochaetaceae and the genus Sphaerochaeta.</title>
        <authorList>
            <person name="Abt B."/>
            <person name="Han C."/>
            <person name="Scheuner C."/>
            <person name="Lu M."/>
            <person name="Lapidus A."/>
            <person name="Nolan M."/>
            <person name="Lucas S."/>
            <person name="Hammon N."/>
            <person name="Deshpande S."/>
            <person name="Cheng J.F."/>
            <person name="Tapia R."/>
            <person name="Goodwin L.A."/>
            <person name="Pitluck S."/>
            <person name="Liolios K."/>
            <person name="Pagani I."/>
            <person name="Ivanova N."/>
            <person name="Mavromatis K."/>
            <person name="Mikhailova N."/>
            <person name="Huntemann M."/>
            <person name="Pati A."/>
            <person name="Chen A."/>
            <person name="Palaniappan K."/>
            <person name="Land M."/>
            <person name="Hauser L."/>
            <person name="Brambilla E.M."/>
            <person name="Rohde M."/>
            <person name="Spring S."/>
            <person name="Gronow S."/>
            <person name="Goker M."/>
            <person name="Woyke T."/>
            <person name="Bristow J."/>
            <person name="Eisen J.A."/>
            <person name="Markowitz V."/>
            <person name="Hugenholtz P."/>
            <person name="Kyrpides N.C."/>
            <person name="Klenk H.P."/>
            <person name="Detter J.C."/>
        </authorList>
    </citation>
    <scope>NUCLEOTIDE SEQUENCE [LARGE SCALE GENOMIC DNA]</scope>
    <source>
        <strain evidence="15">ATCC BAA-1237 / DSM 17374 / SPN1</strain>
    </source>
</reference>
<dbReference type="HOGENOM" id="CLU_020655_7_4_12"/>
<evidence type="ECO:0000256" key="7">
    <source>
        <dbReference type="ARBA" id="ARBA00022840"/>
    </source>
</evidence>
<feature type="site" description="Important for substrate specificity; cannot use PPi as phosphoryl donor" evidence="12">
    <location>
        <position position="183"/>
    </location>
</feature>
<dbReference type="eggNOG" id="COG0205">
    <property type="taxonomic scope" value="Bacteria"/>
</dbReference>
<dbReference type="EC" id="2.7.1.11" evidence="12"/>
<keyword evidence="6 12" id="KW-0418">Kinase</keyword>
<feature type="domain" description="Phosphofructokinase" evidence="13">
    <location>
        <begin position="82"/>
        <end position="388"/>
    </location>
</feature>
<keyword evidence="4 12" id="KW-0479">Metal-binding</keyword>
<dbReference type="HAMAP" id="MF_01981">
    <property type="entry name" value="Phosphofructokinase_II_X"/>
    <property type="match status" value="1"/>
</dbReference>
<keyword evidence="7 12" id="KW-0067">ATP-binding</keyword>
<dbReference type="InterPro" id="IPR035966">
    <property type="entry name" value="PKF_sf"/>
</dbReference>
<feature type="binding site" evidence="12">
    <location>
        <position position="89"/>
    </location>
    <ligand>
        <name>ATP</name>
        <dbReference type="ChEBI" id="CHEBI:30616"/>
    </ligand>
</feature>
<accession>F4GLU5</accession>
<dbReference type="PRINTS" id="PR00476">
    <property type="entry name" value="PHFRCTKINASE"/>
</dbReference>
<dbReference type="InterPro" id="IPR022953">
    <property type="entry name" value="ATP_PFK"/>
</dbReference>
<dbReference type="GO" id="GO:0005524">
    <property type="term" value="F:ATP binding"/>
    <property type="evidence" value="ECO:0007669"/>
    <property type="project" value="UniProtKB-KW"/>
</dbReference>
<dbReference type="GO" id="GO:0047334">
    <property type="term" value="F:diphosphate-fructose-6-phosphate 1-phosphotransferase activity"/>
    <property type="evidence" value="ECO:0007669"/>
    <property type="project" value="UniProtKB-EC"/>
</dbReference>
<dbReference type="Proteomes" id="UP000007939">
    <property type="component" value="Chromosome"/>
</dbReference>
<feature type="binding site" evidence="12">
    <location>
        <begin position="155"/>
        <end position="156"/>
    </location>
    <ligand>
        <name>ATP</name>
        <dbReference type="ChEBI" id="CHEBI:30616"/>
    </ligand>
</feature>
<feature type="binding site" evidence="12">
    <location>
        <begin position="181"/>
        <end position="184"/>
    </location>
    <ligand>
        <name>ATP</name>
        <dbReference type="ChEBI" id="CHEBI:30616"/>
    </ligand>
</feature>
<feature type="binding site" evidence="12">
    <location>
        <begin position="363"/>
        <end position="366"/>
    </location>
    <ligand>
        <name>substrate</name>
    </ligand>
</feature>
<proteinExistence type="inferred from homology"/>
<dbReference type="STRING" id="760011.Spico_1788"/>
<evidence type="ECO:0000256" key="10">
    <source>
        <dbReference type="ARBA" id="ARBA00048070"/>
    </source>
</evidence>
<keyword evidence="15" id="KW-1185">Reference proteome</keyword>
<comment type="pathway">
    <text evidence="12">Carbohydrate degradation; glycolysis; D-glyceraldehyde 3-phosphate and glycerone phosphate from D-glucose: step 3/4.</text>
</comment>
<feature type="binding site" evidence="12">
    <location>
        <begin position="255"/>
        <end position="257"/>
    </location>
    <ligand>
        <name>substrate</name>
    </ligand>
</feature>
<sequence>MSSAVLDFTIPNLGEAKIPSPILMSHSSGDGMADYVLDSTRILFNVATKAGSDGHSVPVDDGTLELAGPRERIYFNPAHVHAAITTCGGICPGLNNVIRAVVRCFWYRYGVRRISGIPYGYQGLLEESSFPIIPLDPDIVDDIQEKGGTILGSSRGGGDQISEIVDSLERMNVNILVAVGGDGTLRGAWDIGEEIKKRGLKISVIGVPKTIDNDLSFIQSSFGFDTAVAQAVPVVRGAHIEARNSINGIGLVKVMGRESGFIAANTSLAQSDVNFCLIPENPFDLEGENGFLVHLKKRILDRGHAVILLAEGAGQNLLPPTAERDASGNVKFQDIGIFLKDRIQAYFKKERIEVNIKYIDPSYIIRSAPADSFDSIYCARLGAHAVHAAMAGKTQALISQWNNKYVHIPIKVAVSRRNHIDLEGTLWRDVLENTRQPYSMAN</sequence>
<evidence type="ECO:0000256" key="1">
    <source>
        <dbReference type="ARBA" id="ARBA00001946"/>
    </source>
</evidence>
<dbReference type="InterPro" id="IPR000023">
    <property type="entry name" value="Phosphofructokinase_dom"/>
</dbReference>
<dbReference type="GO" id="GO:0006002">
    <property type="term" value="P:fructose 6-phosphate metabolic process"/>
    <property type="evidence" value="ECO:0007669"/>
    <property type="project" value="InterPro"/>
</dbReference>
<organism evidence="14 15">
    <name type="scientific">Parasphaerochaeta coccoides (strain ATCC BAA-1237 / DSM 17374 / SPN1)</name>
    <name type="common">Sphaerochaeta coccoides</name>
    <dbReference type="NCBI Taxonomy" id="760011"/>
    <lineage>
        <taxon>Bacteria</taxon>
        <taxon>Pseudomonadati</taxon>
        <taxon>Spirochaetota</taxon>
        <taxon>Spirochaetia</taxon>
        <taxon>Spirochaetales</taxon>
        <taxon>Sphaerochaetaceae</taxon>
        <taxon>Parasphaerochaeta</taxon>
    </lineage>
</organism>
<evidence type="ECO:0000313" key="14">
    <source>
        <dbReference type="EMBL" id="AEC02986.1"/>
    </source>
</evidence>
<feature type="active site" description="Proton acceptor" evidence="12">
    <location>
        <position position="212"/>
    </location>
</feature>
<evidence type="ECO:0000256" key="8">
    <source>
        <dbReference type="ARBA" id="ARBA00022842"/>
    </source>
</evidence>
<feature type="binding site" evidence="12">
    <location>
        <position position="311"/>
    </location>
    <ligand>
        <name>substrate</name>
    </ligand>
</feature>
<reference evidence="15" key="1">
    <citation type="submission" date="2011-04" db="EMBL/GenBank/DDBJ databases">
        <title>The complete genome of Spirochaeta coccoides DSM 17374.</title>
        <authorList>
            <person name="Lucas S."/>
            <person name="Copeland A."/>
            <person name="Lapidus A."/>
            <person name="Bruce D."/>
            <person name="Goodwin L."/>
            <person name="Pitluck S."/>
            <person name="Peters L."/>
            <person name="Kyrpides N."/>
            <person name="Mavromatis K."/>
            <person name="Pagani I."/>
            <person name="Ivanova N."/>
            <person name="Ovchinnikova G."/>
            <person name="Lu M."/>
            <person name="Detter J.C."/>
            <person name="Tapia R."/>
            <person name="Han C."/>
            <person name="Land M."/>
            <person name="Hauser L."/>
            <person name="Markowitz V."/>
            <person name="Cheng J.-F."/>
            <person name="Hugenholtz P."/>
            <person name="Woyke T."/>
            <person name="Wu D."/>
            <person name="Spring S."/>
            <person name="Schroeder M."/>
            <person name="Brambilla E."/>
            <person name="Klenk H.-P."/>
            <person name="Eisen J.A."/>
        </authorList>
    </citation>
    <scope>NUCLEOTIDE SEQUENCE [LARGE SCALE GENOMIC DNA]</scope>
    <source>
        <strain evidence="15">ATCC BAA-1237 / DSM 17374 / SPN1</strain>
    </source>
</reference>
<evidence type="ECO:0000256" key="6">
    <source>
        <dbReference type="ARBA" id="ARBA00022777"/>
    </source>
</evidence>
<feature type="binding site" evidence="12">
    <location>
        <position position="182"/>
    </location>
    <ligand>
        <name>Mg(2+)</name>
        <dbReference type="ChEBI" id="CHEBI:18420"/>
        <note>catalytic</note>
    </ligand>
</feature>
<comment type="function">
    <text evidence="2">Catalyzes the phosphorylation of D-fructose 6-phosphate, the first committing step of glycolysis. Uses inorganic phosphate (PPi) as phosphoryl donor instead of ATP like common ATP-dependent phosphofructokinases (ATP-PFKs), which renders the reaction reversible, and can thus function both in glycolysis and gluconeogenesis. Consistently, PPi-PFK can replace the enzymes of both the forward (ATP-PFK) and reverse (fructose-bisphosphatase (FBPase)) reactions.</text>
</comment>
<comment type="similarity">
    <text evidence="12">Belongs to the phosphofructokinase type A (PFKA) family. PPi-dependent PFK group II subfamily. Atypical ATP-dependent clade 'X' sub-subfamily.</text>
</comment>
<evidence type="ECO:0000259" key="13">
    <source>
        <dbReference type="Pfam" id="PF00365"/>
    </source>
</evidence>
<dbReference type="InterPro" id="IPR012004">
    <property type="entry name" value="PyroP-dep_PFK_TP0108"/>
</dbReference>
<evidence type="ECO:0000256" key="4">
    <source>
        <dbReference type="ARBA" id="ARBA00022723"/>
    </source>
</evidence>
<gene>
    <name evidence="12" type="primary">pfkA</name>
    <name evidence="14" type="ordered locus">Spico_1788</name>
</gene>
<dbReference type="Gene3D" id="3.40.50.450">
    <property type="match status" value="1"/>
</dbReference>
<comment type="catalytic activity">
    <reaction evidence="11">
        <text>beta-D-fructose 6-phosphate + diphosphate = beta-D-fructose 1,6-bisphosphate + phosphate + H(+)</text>
        <dbReference type="Rhea" id="RHEA:13613"/>
        <dbReference type="ChEBI" id="CHEBI:15378"/>
        <dbReference type="ChEBI" id="CHEBI:32966"/>
        <dbReference type="ChEBI" id="CHEBI:33019"/>
        <dbReference type="ChEBI" id="CHEBI:43474"/>
        <dbReference type="ChEBI" id="CHEBI:57634"/>
        <dbReference type="EC" id="2.7.1.90"/>
    </reaction>
</comment>
<protein>
    <recommendedName>
        <fullName evidence="12">ATP-dependent 6-phosphofructokinase</fullName>
        <shortName evidence="12">ATP-PFK</shortName>
        <shortName evidence="12">Phosphofructokinase</shortName>
        <ecNumber evidence="12">2.7.1.11</ecNumber>
    </recommendedName>
    <alternativeName>
        <fullName evidence="12">Phosphohexokinase</fullName>
    </alternativeName>
</protein>
<dbReference type="AlphaFoldDB" id="F4GLU5"/>
<dbReference type="InterPro" id="IPR050929">
    <property type="entry name" value="PFKA"/>
</dbReference>
<keyword evidence="12" id="KW-0963">Cytoplasm</keyword>
<dbReference type="GO" id="GO:0005737">
    <property type="term" value="C:cytoplasm"/>
    <property type="evidence" value="ECO:0007669"/>
    <property type="project" value="UniProtKB-SubCell"/>
</dbReference>
<evidence type="ECO:0000256" key="12">
    <source>
        <dbReference type="HAMAP-Rule" id="MF_01981"/>
    </source>
</evidence>
<evidence type="ECO:0000256" key="2">
    <source>
        <dbReference type="ARBA" id="ARBA00003138"/>
    </source>
</evidence>
<evidence type="ECO:0000256" key="9">
    <source>
        <dbReference type="ARBA" id="ARBA00023152"/>
    </source>
</evidence>
<keyword evidence="3 12" id="KW-0808">Transferase</keyword>
<feature type="binding site" evidence="12">
    <location>
        <begin position="210"/>
        <end position="212"/>
    </location>
    <ligand>
        <name>substrate</name>
    </ligand>
</feature>
<keyword evidence="9 12" id="KW-0324">Glycolysis</keyword>
<keyword evidence="8 12" id="KW-0460">Magnesium</keyword>